<dbReference type="EMBL" id="WWBZ02000033">
    <property type="protein sequence ID" value="KAF4306572.1"/>
    <property type="molecule type" value="Genomic_DNA"/>
</dbReference>
<evidence type="ECO:0000256" key="3">
    <source>
        <dbReference type="ARBA" id="ARBA00022630"/>
    </source>
</evidence>
<dbReference type="Pfam" id="PF08031">
    <property type="entry name" value="BBE"/>
    <property type="match status" value="1"/>
</dbReference>
<keyword evidence="9" id="KW-1185">Reference proteome</keyword>
<dbReference type="InterPro" id="IPR012951">
    <property type="entry name" value="BBE"/>
</dbReference>
<protein>
    <submittedName>
        <fullName evidence="8">FAD binding domain protein</fullName>
    </submittedName>
</protein>
<dbReference type="AlphaFoldDB" id="A0A8H4ISQ1"/>
<evidence type="ECO:0000256" key="5">
    <source>
        <dbReference type="ARBA" id="ARBA00023002"/>
    </source>
</evidence>
<gene>
    <name evidence="8" type="ORF">GTA08_BOTSDO06081</name>
</gene>
<dbReference type="InterPro" id="IPR036318">
    <property type="entry name" value="FAD-bd_PCMH-like_sf"/>
</dbReference>
<comment type="cofactor">
    <cofactor evidence="1">
        <name>FAD</name>
        <dbReference type="ChEBI" id="CHEBI:57692"/>
    </cofactor>
</comment>
<proteinExistence type="inferred from homology"/>
<dbReference type="InterPro" id="IPR016169">
    <property type="entry name" value="FAD-bd_PCMH_sub2"/>
</dbReference>
<evidence type="ECO:0000259" key="7">
    <source>
        <dbReference type="PROSITE" id="PS51387"/>
    </source>
</evidence>
<dbReference type="GO" id="GO:0071949">
    <property type="term" value="F:FAD binding"/>
    <property type="evidence" value="ECO:0007669"/>
    <property type="project" value="InterPro"/>
</dbReference>
<dbReference type="InterPro" id="IPR016166">
    <property type="entry name" value="FAD-bd_PCMH"/>
</dbReference>
<dbReference type="Gene3D" id="3.30.465.10">
    <property type="match status" value="2"/>
</dbReference>
<keyword evidence="5" id="KW-0560">Oxidoreductase</keyword>
<dbReference type="PROSITE" id="PS51387">
    <property type="entry name" value="FAD_PCMH"/>
    <property type="match status" value="1"/>
</dbReference>
<dbReference type="InterPro" id="IPR006094">
    <property type="entry name" value="Oxid_FAD_bind_N"/>
</dbReference>
<name>A0A8H4ISQ1_9PEZI</name>
<evidence type="ECO:0000256" key="6">
    <source>
        <dbReference type="SAM" id="SignalP"/>
    </source>
</evidence>
<accession>A0A8H4ISQ1</accession>
<organism evidence="8 9">
    <name type="scientific">Botryosphaeria dothidea</name>
    <dbReference type="NCBI Taxonomy" id="55169"/>
    <lineage>
        <taxon>Eukaryota</taxon>
        <taxon>Fungi</taxon>
        <taxon>Dikarya</taxon>
        <taxon>Ascomycota</taxon>
        <taxon>Pezizomycotina</taxon>
        <taxon>Dothideomycetes</taxon>
        <taxon>Dothideomycetes incertae sedis</taxon>
        <taxon>Botryosphaeriales</taxon>
        <taxon>Botryosphaeriaceae</taxon>
        <taxon>Botryosphaeria</taxon>
    </lineage>
</organism>
<keyword evidence="4" id="KW-0274">FAD</keyword>
<evidence type="ECO:0000256" key="1">
    <source>
        <dbReference type="ARBA" id="ARBA00001974"/>
    </source>
</evidence>
<evidence type="ECO:0000313" key="8">
    <source>
        <dbReference type="EMBL" id="KAF4306572.1"/>
    </source>
</evidence>
<dbReference type="PANTHER" id="PTHR42973:SF39">
    <property type="entry name" value="FAD-BINDING PCMH-TYPE DOMAIN-CONTAINING PROTEIN"/>
    <property type="match status" value="1"/>
</dbReference>
<keyword evidence="6" id="KW-0732">Signal</keyword>
<feature type="signal peptide" evidence="6">
    <location>
        <begin position="1"/>
        <end position="26"/>
    </location>
</feature>
<dbReference type="OrthoDB" id="9983560at2759"/>
<evidence type="ECO:0000256" key="2">
    <source>
        <dbReference type="ARBA" id="ARBA00005466"/>
    </source>
</evidence>
<dbReference type="SUPFAM" id="SSF56176">
    <property type="entry name" value="FAD-binding/transporter-associated domain-like"/>
    <property type="match status" value="1"/>
</dbReference>
<comment type="caution">
    <text evidence="8">The sequence shown here is derived from an EMBL/GenBank/DDBJ whole genome shotgun (WGS) entry which is preliminary data.</text>
</comment>
<dbReference type="Pfam" id="PF01565">
    <property type="entry name" value="FAD_binding_4"/>
    <property type="match status" value="1"/>
</dbReference>
<comment type="similarity">
    <text evidence="2">Belongs to the oxygen-dependent FAD-linked oxidoreductase family.</text>
</comment>
<evidence type="ECO:0000313" key="9">
    <source>
        <dbReference type="Proteomes" id="UP000572817"/>
    </source>
</evidence>
<keyword evidence="3" id="KW-0285">Flavoprotein</keyword>
<dbReference type="Proteomes" id="UP000572817">
    <property type="component" value="Unassembled WGS sequence"/>
</dbReference>
<reference evidence="8" key="1">
    <citation type="submission" date="2020-04" db="EMBL/GenBank/DDBJ databases">
        <title>Genome Assembly and Annotation of Botryosphaeria dothidea sdau 11-99, a Latent Pathogen of Apple Fruit Ring Rot in China.</title>
        <authorList>
            <person name="Yu C."/>
            <person name="Diao Y."/>
            <person name="Lu Q."/>
            <person name="Zhao J."/>
            <person name="Cui S."/>
            <person name="Peng C."/>
            <person name="He B."/>
            <person name="Liu H."/>
        </authorList>
    </citation>
    <scope>NUCLEOTIDE SEQUENCE [LARGE SCALE GENOMIC DNA]</scope>
    <source>
        <strain evidence="8">Sdau11-99</strain>
    </source>
</reference>
<dbReference type="InterPro" id="IPR050416">
    <property type="entry name" value="FAD-linked_Oxidoreductase"/>
</dbReference>
<sequence length="633" mass="67967">MKGRYNPKNCLGQLAIALLGVTHAAASGLTPAPFFAWEKEVANSTLAPGYSPYDKYLAFANSSSGTGQLFNGSCKVFPGDAAWPSSEVWQFFNDKLGGGLIQTMPLAHDCYNTAWGEYDASQCAYISSDWNISFLHTDDPSSVAWPLFQGRTCLPDGFNVTDTCTLGGSPSYVVNVSTTADVQLAVNFARNANVRLIVKNTGHDFGGRSTGAGALSIWTHNLKDLTLIDDYTTPSYSGKAIHIGAGIQVYELYEFAEANGVTAIGGECDTVGVAGGYILGGGHSPLSSIYGMAADHVLALNVVLPSGEFVTASETSHPDLFWALRGGGGSTFGVVTSVTVKALPGIPVTISTFSFATGANVTADAFWRGVRAYFDHFLANADAGTYAYWWVIPTGPQQFLFQMRPFFAPNHTVPQFEQLVAPWFAQLRVLGISVAPNTTHYASFYGAWNDGFEFESVGNVDGRSGSRLFPRDSFADEASLDATFNAIRNTTENAGAVLLAFNMKNAAPAGAADNAVNTHWRDSYLHACAAASWPADASPEAIAREFDRLTYEVFGQWRAVSPRGGAYANEADIQEPNWQEAFFGGNYARLAALKEEVDPWGVFYAPTAVGSEAWEVRTVDGLKTQNGRLCRKG</sequence>
<feature type="domain" description="FAD-binding PCMH-type" evidence="7">
    <location>
        <begin position="166"/>
        <end position="345"/>
    </location>
</feature>
<feature type="chain" id="PRO_5034203033" evidence="6">
    <location>
        <begin position="27"/>
        <end position="633"/>
    </location>
</feature>
<dbReference type="PANTHER" id="PTHR42973">
    <property type="entry name" value="BINDING OXIDOREDUCTASE, PUTATIVE (AFU_ORTHOLOGUE AFUA_1G17690)-RELATED"/>
    <property type="match status" value="1"/>
</dbReference>
<dbReference type="GO" id="GO:0016491">
    <property type="term" value="F:oxidoreductase activity"/>
    <property type="evidence" value="ECO:0007669"/>
    <property type="project" value="UniProtKB-KW"/>
</dbReference>
<evidence type="ECO:0000256" key="4">
    <source>
        <dbReference type="ARBA" id="ARBA00022827"/>
    </source>
</evidence>